<protein>
    <submittedName>
        <fullName evidence="1">Uncharacterized protein</fullName>
    </submittedName>
</protein>
<dbReference type="InParanoid" id="E4X3U1"/>
<sequence length="353" mass="39884">MRVFAMFFAFASALDEMMMMLMMQQQQPNQQQNSQLNTLFPLLMLRDSNGTAFENQQLLMMMLMQNGGQPIQTDSLLPLLMLNDDNADFSTLFLALNMFQQDCSSRTDSAIQNLMPMLLMDDADPNKNLMMMLMFQTMGDNPLNMDQIMPYILLPSFLNSTDTADDSNQGILMMILLSSMTGGLNEPKGFANSFNMLLPLLLADNSTISDDDSLLILMLTMQSQSPETAIGSNMMLPLLLMSDDSSNEVLMFYMMTQGTKPVCEPEPVEPTIVYVDREIQTPPTTPAPVVVQRPRYIERPVYIQRPEQTIYRTFQLNPDGTRTLVDTEEGPIKGGRPVVGLREDWEDNIQIDD</sequence>
<name>E4X3U1_OIKDI</name>
<dbReference type="Proteomes" id="UP000001307">
    <property type="component" value="Unassembled WGS sequence"/>
</dbReference>
<proteinExistence type="predicted"/>
<evidence type="ECO:0000313" key="1">
    <source>
        <dbReference type="EMBL" id="CBY23729.1"/>
    </source>
</evidence>
<reference evidence="1" key="1">
    <citation type="journal article" date="2010" name="Science">
        <title>Plasticity of animal genome architecture unmasked by rapid evolution of a pelagic tunicate.</title>
        <authorList>
            <person name="Denoeud F."/>
            <person name="Henriet S."/>
            <person name="Mungpakdee S."/>
            <person name="Aury J.M."/>
            <person name="Da Silva C."/>
            <person name="Brinkmann H."/>
            <person name="Mikhaleva J."/>
            <person name="Olsen L.C."/>
            <person name="Jubin C."/>
            <person name="Canestro C."/>
            <person name="Bouquet J.M."/>
            <person name="Danks G."/>
            <person name="Poulain J."/>
            <person name="Campsteijn C."/>
            <person name="Adamski M."/>
            <person name="Cross I."/>
            <person name="Yadetie F."/>
            <person name="Muffato M."/>
            <person name="Louis A."/>
            <person name="Butcher S."/>
            <person name="Tsagkogeorga G."/>
            <person name="Konrad A."/>
            <person name="Singh S."/>
            <person name="Jensen M.F."/>
            <person name="Cong E.H."/>
            <person name="Eikeseth-Otteraa H."/>
            <person name="Noel B."/>
            <person name="Anthouard V."/>
            <person name="Porcel B.M."/>
            <person name="Kachouri-Lafond R."/>
            <person name="Nishino A."/>
            <person name="Ugolini M."/>
            <person name="Chourrout P."/>
            <person name="Nishida H."/>
            <person name="Aasland R."/>
            <person name="Huzurbazar S."/>
            <person name="Westhof E."/>
            <person name="Delsuc F."/>
            <person name="Lehrach H."/>
            <person name="Reinhardt R."/>
            <person name="Weissenbach J."/>
            <person name="Roy S.W."/>
            <person name="Artiguenave F."/>
            <person name="Postlethwait J.H."/>
            <person name="Manak J.R."/>
            <person name="Thompson E.M."/>
            <person name="Jaillon O."/>
            <person name="Du Pasquier L."/>
            <person name="Boudinot P."/>
            <person name="Liberles D.A."/>
            <person name="Volff J.N."/>
            <person name="Philippe H."/>
            <person name="Lenhard B."/>
            <person name="Roest Crollius H."/>
            <person name="Wincker P."/>
            <person name="Chourrout D."/>
        </authorList>
    </citation>
    <scope>NUCLEOTIDE SEQUENCE [LARGE SCALE GENOMIC DNA]</scope>
</reference>
<accession>E4X3U1</accession>
<evidence type="ECO:0000313" key="3">
    <source>
        <dbReference type="Proteomes" id="UP000001307"/>
    </source>
</evidence>
<dbReference type="Proteomes" id="UP000011014">
    <property type="component" value="Unassembled WGS sequence"/>
</dbReference>
<keyword evidence="3" id="KW-1185">Reference proteome</keyword>
<dbReference type="AlphaFoldDB" id="E4X3U1"/>
<organism evidence="1">
    <name type="scientific">Oikopleura dioica</name>
    <name type="common">Tunicate</name>
    <dbReference type="NCBI Taxonomy" id="34765"/>
    <lineage>
        <taxon>Eukaryota</taxon>
        <taxon>Metazoa</taxon>
        <taxon>Chordata</taxon>
        <taxon>Tunicata</taxon>
        <taxon>Appendicularia</taxon>
        <taxon>Copelata</taxon>
        <taxon>Oikopleuridae</taxon>
        <taxon>Oikopleura</taxon>
    </lineage>
</organism>
<dbReference type="EMBL" id="FN654959">
    <property type="protein sequence ID" value="CBY37378.1"/>
    <property type="molecule type" value="Genomic_DNA"/>
</dbReference>
<gene>
    <name evidence="1" type="ORF">GSOID_T00001051001</name>
    <name evidence="2" type="ORF">GSOID_T00030480001</name>
</gene>
<dbReference type="EMBL" id="FN653024">
    <property type="protein sequence ID" value="CBY23729.1"/>
    <property type="molecule type" value="Genomic_DNA"/>
</dbReference>
<evidence type="ECO:0000313" key="2">
    <source>
        <dbReference type="EMBL" id="CBY37378.1"/>
    </source>
</evidence>